<evidence type="ECO:0000259" key="2">
    <source>
        <dbReference type="Pfam" id="PF26130"/>
    </source>
</evidence>
<evidence type="ECO:0000256" key="1">
    <source>
        <dbReference type="SAM" id="MobiDB-lite"/>
    </source>
</evidence>
<accession>A0ABU6UID9</accession>
<feature type="region of interest" description="Disordered" evidence="1">
    <location>
        <begin position="228"/>
        <end position="281"/>
    </location>
</feature>
<dbReference type="Pfam" id="PF26130">
    <property type="entry name" value="PB1-like"/>
    <property type="match status" value="1"/>
</dbReference>
<keyword evidence="4" id="KW-1185">Reference proteome</keyword>
<feature type="region of interest" description="Disordered" evidence="1">
    <location>
        <begin position="164"/>
        <end position="188"/>
    </location>
</feature>
<reference evidence="3 4" key="1">
    <citation type="journal article" date="2023" name="Plants (Basel)">
        <title>Bridging the Gap: Combining Genomics and Transcriptomics Approaches to Understand Stylosanthes scabra, an Orphan Legume from the Brazilian Caatinga.</title>
        <authorList>
            <person name="Ferreira-Neto J.R.C."/>
            <person name="da Silva M.D."/>
            <person name="Binneck E."/>
            <person name="de Melo N.F."/>
            <person name="da Silva R.H."/>
            <person name="de Melo A.L.T.M."/>
            <person name="Pandolfi V."/>
            <person name="Bustamante F.O."/>
            <person name="Brasileiro-Vidal A.C."/>
            <person name="Benko-Iseppon A.M."/>
        </authorList>
    </citation>
    <scope>NUCLEOTIDE SEQUENCE [LARGE SCALE GENOMIC DNA]</scope>
    <source>
        <tissue evidence="3">Leaves</tissue>
    </source>
</reference>
<feature type="domain" description="PB1-like" evidence="2">
    <location>
        <begin position="4"/>
        <end position="86"/>
    </location>
</feature>
<feature type="compositionally biased region" description="Acidic residues" evidence="1">
    <location>
        <begin position="171"/>
        <end position="180"/>
    </location>
</feature>
<gene>
    <name evidence="3" type="ORF">PIB30_054916</name>
</gene>
<protein>
    <recommendedName>
        <fullName evidence="2">PB1-like domain-containing protein</fullName>
    </recommendedName>
</protein>
<dbReference type="Proteomes" id="UP001341840">
    <property type="component" value="Unassembled WGS sequence"/>
</dbReference>
<dbReference type="InterPro" id="IPR058594">
    <property type="entry name" value="PB1-like_dom_pln"/>
</dbReference>
<evidence type="ECO:0000313" key="4">
    <source>
        <dbReference type="Proteomes" id="UP001341840"/>
    </source>
</evidence>
<comment type="caution">
    <text evidence="3">The sequence shown here is derived from an EMBL/GenBank/DDBJ whole genome shotgun (WGS) entry which is preliminary data.</text>
</comment>
<sequence length="447" mass="49403">MEDTFVVPIFHHDGQLLRNPLGEVEYVNGLVERFEEMDIDHINFGDMVKLFESLGYREYRRVFWEDRKAPELETGLNSMQGDRVINDPIIVDNLDEVNDGGVNGANVGAVRAGGLGGLGAEAGGVGDMGAGAGGVGDLGAGGDGLGCLGANVGGQSVEPINLNVTSSSSDDGYETTEDEPYIPPADMGLDSESDDAELIKKRKVAANKGVSPKKVMHQRKGKCEIKGKATKDDNKGVGKRRHNGKGPTNVNPTVQPNAKPISDSDLDEGVGPVHGERPRTKSKVYEAQFLHSDDDYVYEYNSEDLHTPISSKDEYKKHDWPIFYDKYQFGQGHFELGTRFPTIKKFREVVLDLFISEGRNPEWLKSDKGRSRVGCKAEGCPLLDEQDPRNLGSHAADQHWLSLKIEKRMQVHLHMNKKEAMSFLLEEFCITPHEKMVYRALREASDS</sequence>
<proteinExistence type="predicted"/>
<dbReference type="EMBL" id="JASCZI010121252">
    <property type="protein sequence ID" value="MED6160824.1"/>
    <property type="molecule type" value="Genomic_DNA"/>
</dbReference>
<evidence type="ECO:0000313" key="3">
    <source>
        <dbReference type="EMBL" id="MED6160824.1"/>
    </source>
</evidence>
<feature type="compositionally biased region" description="Polar residues" evidence="1">
    <location>
        <begin position="246"/>
        <end position="256"/>
    </location>
</feature>
<organism evidence="3 4">
    <name type="scientific">Stylosanthes scabra</name>
    <dbReference type="NCBI Taxonomy" id="79078"/>
    <lineage>
        <taxon>Eukaryota</taxon>
        <taxon>Viridiplantae</taxon>
        <taxon>Streptophyta</taxon>
        <taxon>Embryophyta</taxon>
        <taxon>Tracheophyta</taxon>
        <taxon>Spermatophyta</taxon>
        <taxon>Magnoliopsida</taxon>
        <taxon>eudicotyledons</taxon>
        <taxon>Gunneridae</taxon>
        <taxon>Pentapetalae</taxon>
        <taxon>rosids</taxon>
        <taxon>fabids</taxon>
        <taxon>Fabales</taxon>
        <taxon>Fabaceae</taxon>
        <taxon>Papilionoideae</taxon>
        <taxon>50 kb inversion clade</taxon>
        <taxon>dalbergioids sensu lato</taxon>
        <taxon>Dalbergieae</taxon>
        <taxon>Pterocarpus clade</taxon>
        <taxon>Stylosanthes</taxon>
    </lineage>
</organism>
<name>A0ABU6UID9_9FABA</name>